<keyword evidence="2 5" id="KW-0812">Transmembrane</keyword>
<evidence type="ECO:0000313" key="7">
    <source>
        <dbReference type="EMBL" id="ULT86507.1"/>
    </source>
</evidence>
<keyword evidence="3 5" id="KW-1133">Transmembrane helix</keyword>
<dbReference type="GO" id="GO:0016020">
    <property type="term" value="C:membrane"/>
    <property type="evidence" value="ECO:0007669"/>
    <property type="project" value="UniProtKB-SubCell"/>
</dbReference>
<feature type="domain" description="G-protein coupled receptors family 1 profile" evidence="6">
    <location>
        <begin position="502"/>
        <end position="719"/>
    </location>
</feature>
<dbReference type="InterPro" id="IPR017452">
    <property type="entry name" value="GPCR_Rhodpsn_7TM"/>
</dbReference>
<feature type="transmembrane region" description="Helical" evidence="5">
    <location>
        <begin position="64"/>
        <end position="85"/>
    </location>
</feature>
<evidence type="ECO:0000313" key="8">
    <source>
        <dbReference type="Proteomes" id="UP000827892"/>
    </source>
</evidence>
<protein>
    <recommendedName>
        <fullName evidence="6">G-protein coupled receptors family 1 profile domain-containing protein</fullName>
    </recommendedName>
</protein>
<feature type="transmembrane region" description="Helical" evidence="5">
    <location>
        <begin position="20"/>
        <end position="43"/>
    </location>
</feature>
<organism evidence="7 8">
    <name type="scientific">Caenorhabditis briggsae</name>
    <dbReference type="NCBI Taxonomy" id="6238"/>
    <lineage>
        <taxon>Eukaryota</taxon>
        <taxon>Metazoa</taxon>
        <taxon>Ecdysozoa</taxon>
        <taxon>Nematoda</taxon>
        <taxon>Chromadorea</taxon>
        <taxon>Rhabditida</taxon>
        <taxon>Rhabditina</taxon>
        <taxon>Rhabditomorpha</taxon>
        <taxon>Rhabditoidea</taxon>
        <taxon>Rhabditidae</taxon>
        <taxon>Peloderinae</taxon>
        <taxon>Caenorhabditis</taxon>
    </lineage>
</organism>
<evidence type="ECO:0000256" key="5">
    <source>
        <dbReference type="SAM" id="Phobius"/>
    </source>
</evidence>
<feature type="transmembrane region" description="Helical" evidence="5">
    <location>
        <begin position="182"/>
        <end position="206"/>
    </location>
</feature>
<dbReference type="Gene3D" id="1.20.1070.10">
    <property type="entry name" value="Rhodopsin 7-helix transmembrane proteins"/>
    <property type="match status" value="2"/>
</dbReference>
<feature type="transmembrane region" description="Helical" evidence="5">
    <location>
        <begin position="496"/>
        <end position="513"/>
    </location>
</feature>
<dbReference type="AlphaFoldDB" id="A0AAE8ZWL6"/>
<feature type="transmembrane region" description="Helical" evidence="5">
    <location>
        <begin position="264"/>
        <end position="281"/>
    </location>
</feature>
<dbReference type="EMBL" id="CP090895">
    <property type="protein sequence ID" value="ULT86507.1"/>
    <property type="molecule type" value="Genomic_DNA"/>
</dbReference>
<name>A0AAE8ZWL6_CAEBR</name>
<evidence type="ECO:0000256" key="3">
    <source>
        <dbReference type="ARBA" id="ARBA00022989"/>
    </source>
</evidence>
<accession>A0AAE8ZWL6</accession>
<dbReference type="Proteomes" id="UP000827892">
    <property type="component" value="Chromosome V"/>
</dbReference>
<dbReference type="InterPro" id="IPR019430">
    <property type="entry name" value="7TM_GPCR_serpentine_rcpt_Srx"/>
</dbReference>
<keyword evidence="4 5" id="KW-0472">Membrane</keyword>
<feature type="transmembrane region" description="Helical" evidence="5">
    <location>
        <begin position="125"/>
        <end position="143"/>
    </location>
</feature>
<dbReference type="PROSITE" id="PS50262">
    <property type="entry name" value="G_PROTEIN_RECEP_F1_2"/>
    <property type="match status" value="1"/>
</dbReference>
<dbReference type="SUPFAM" id="SSF81321">
    <property type="entry name" value="Family A G protein-coupled receptor-like"/>
    <property type="match status" value="2"/>
</dbReference>
<feature type="transmembrane region" description="Helical" evidence="5">
    <location>
        <begin position="602"/>
        <end position="619"/>
    </location>
</feature>
<reference evidence="7 8" key="1">
    <citation type="submission" date="2022-02" db="EMBL/GenBank/DDBJ databases">
        <title>Chromosome-level reference genomes for two strains of Caenorhabditis briggsae: an improved platform for comparative genomics.</title>
        <authorList>
            <person name="Stevens L."/>
            <person name="Andersen E.C."/>
        </authorList>
    </citation>
    <scope>NUCLEOTIDE SEQUENCE [LARGE SCALE GENOMIC DNA]</scope>
    <source>
        <strain evidence="7">QX1410_ONT</strain>
        <tissue evidence="7">Whole-organism</tissue>
    </source>
</reference>
<gene>
    <name evidence="7" type="ORF">L3Y34_006301</name>
</gene>
<feature type="transmembrane region" description="Helical" evidence="5">
    <location>
        <begin position="735"/>
        <end position="759"/>
    </location>
</feature>
<evidence type="ECO:0000256" key="4">
    <source>
        <dbReference type="ARBA" id="ARBA00023136"/>
    </source>
</evidence>
<sequence length="783" mass="89579">MNSSTSLEDYTITSWPNAVALVMMILNSFIGLLFNSFIIYSFITDHKQKTSFNLICVFRSINNNLIILLLAIVYLPATVLGYSIYPPMVETVLLTTALNLKVYNEFQSIYLSINRLVAIYFPLRYNLFFGIKATLAFHILYYLDRVRNLTFENIDRGNTSKYMLYSVKHLAYGGILVTPDGMFYWAVGLVIFPFFVNAFTFARFYYLKNQASQNSEKFNNAKKNMSMFVQTVIQDSLFSVSVIFTLKMNTLIDHRFYTFFSQTFLWQSIHVIDGIIMILFNERLSIGKNKRISPKENSQKNTSTVAATVPHTAPTSHLPVTDDYVIVICLDALLTRFLNLDCESADCVLFWDSSILSTEFNDPICWEKFPPGFDGLLIIIVPLVFFGVTILLNLMTFAKILRFYLSHNMDSESMVSVKNNIKLFVQTVLQDSLFFVDVLFTFKLSSLSTHRAWLFISTVFVWETIHMLDGLIMLMFSDRVSILKAKLGIKKSNREGVLGILFSSCVIFIYFHGSSDKTSFNLICLSRAINNVIVLSLHFLALDFPTALLSRNVWPPGVESIIMNGTVNVYIVNEFQTILIAINRFIAMFAPVFYHKLFSNKLTFLFLLSLYLIRGYISVTQLHDYFANDCLLFLNLTSFGGQYVNSSCDAPFPTGFDGWFIIFWPFCLFAVNVLLNLMTFTKILKFYLNRDVDSANLEPIKRNIKLFFQTVLQDSLFFIDIVFTFQLSGLSTHRAWQFISVVGVWGAVYMLDGLIMLMFSDRLTVLKSSLGLERSTSRVSGAS</sequence>
<evidence type="ECO:0000256" key="2">
    <source>
        <dbReference type="ARBA" id="ARBA00022692"/>
    </source>
</evidence>
<comment type="subcellular location">
    <subcellularLocation>
        <location evidence="1">Membrane</location>
    </subcellularLocation>
</comment>
<dbReference type="PANTHER" id="PTHR23013:SF14">
    <property type="entry name" value="7TM GPCR SERPENTINE RECEPTOR CLASS X (SRX) DOMAIN-CONTAINING PROTEIN"/>
    <property type="match status" value="1"/>
</dbReference>
<evidence type="ECO:0000259" key="6">
    <source>
        <dbReference type="PROSITE" id="PS50262"/>
    </source>
</evidence>
<feature type="transmembrane region" description="Helical" evidence="5">
    <location>
        <begin position="659"/>
        <end position="680"/>
    </location>
</feature>
<dbReference type="Pfam" id="PF10328">
    <property type="entry name" value="7TM_GPCR_Srx"/>
    <property type="match status" value="3"/>
</dbReference>
<feature type="transmembrane region" description="Helical" evidence="5">
    <location>
        <begin position="376"/>
        <end position="401"/>
    </location>
</feature>
<feature type="transmembrane region" description="Helical" evidence="5">
    <location>
        <begin position="452"/>
        <end position="476"/>
    </location>
</feature>
<feature type="transmembrane region" description="Helical" evidence="5">
    <location>
        <begin position="520"/>
        <end position="541"/>
    </location>
</feature>
<proteinExistence type="predicted"/>
<dbReference type="PANTHER" id="PTHR23013">
    <property type="entry name" value="SERPENTINE RECEPTOR"/>
    <property type="match status" value="1"/>
</dbReference>
<evidence type="ECO:0000256" key="1">
    <source>
        <dbReference type="ARBA" id="ARBA00004370"/>
    </source>
</evidence>
<feature type="transmembrane region" description="Helical" evidence="5">
    <location>
        <begin position="227"/>
        <end position="244"/>
    </location>
</feature>